<gene>
    <name evidence="7" type="ORF">SGRAN_0472</name>
</gene>
<keyword evidence="7" id="KW-0326">Glycosidase</keyword>
<keyword evidence="3" id="KW-0106">Calcium</keyword>
<name>A0AA86GHS1_9SPHN</name>
<dbReference type="SUPFAM" id="SSF141072">
    <property type="entry name" value="CalX-like"/>
    <property type="match status" value="1"/>
</dbReference>
<dbReference type="Pfam" id="PF03160">
    <property type="entry name" value="Calx-beta"/>
    <property type="match status" value="1"/>
</dbReference>
<evidence type="ECO:0000256" key="3">
    <source>
        <dbReference type="ARBA" id="ARBA00022837"/>
    </source>
</evidence>
<dbReference type="InterPro" id="IPR026919">
    <property type="entry name" value="ADGRV1"/>
</dbReference>
<keyword evidence="2" id="KW-0677">Repeat</keyword>
<dbReference type="GO" id="GO:0008810">
    <property type="term" value="F:cellulase activity"/>
    <property type="evidence" value="ECO:0007669"/>
    <property type="project" value="UniProtKB-EC"/>
</dbReference>
<protein>
    <submittedName>
        <fullName evidence="7">Hemagglutinin-related protein</fullName>
        <ecNumber evidence="7">3.2.1.4</ecNumber>
    </submittedName>
</protein>
<dbReference type="EMBL" id="CP012199">
    <property type="protein sequence ID" value="AMG72868.1"/>
    <property type="molecule type" value="Genomic_DNA"/>
</dbReference>
<organism evidence="7 8">
    <name type="scientific">Sphingopyxis granuli</name>
    <dbReference type="NCBI Taxonomy" id="267128"/>
    <lineage>
        <taxon>Bacteria</taxon>
        <taxon>Pseudomonadati</taxon>
        <taxon>Pseudomonadota</taxon>
        <taxon>Alphaproteobacteria</taxon>
        <taxon>Sphingomonadales</taxon>
        <taxon>Sphingomonadaceae</taxon>
        <taxon>Sphingopyxis</taxon>
    </lineage>
</organism>
<keyword evidence="8" id="KW-1185">Reference proteome</keyword>
<keyword evidence="5" id="KW-0812">Transmembrane</keyword>
<dbReference type="InterPro" id="IPR003644">
    <property type="entry name" value="Calx_beta"/>
</dbReference>
<evidence type="ECO:0000256" key="4">
    <source>
        <dbReference type="SAM" id="MobiDB-lite"/>
    </source>
</evidence>
<keyword evidence="5" id="KW-0472">Membrane</keyword>
<dbReference type="InterPro" id="IPR038081">
    <property type="entry name" value="CalX-like_sf"/>
</dbReference>
<feature type="compositionally biased region" description="Polar residues" evidence="4">
    <location>
        <begin position="75"/>
        <end position="99"/>
    </location>
</feature>
<feature type="transmembrane region" description="Helical" evidence="5">
    <location>
        <begin position="21"/>
        <end position="41"/>
    </location>
</feature>
<keyword evidence="5" id="KW-1133">Transmembrane helix</keyword>
<keyword evidence="1" id="KW-0732">Signal</keyword>
<dbReference type="PANTHER" id="PTHR46682:SF1">
    <property type="entry name" value="ADHESION G-PROTEIN COUPLED RECEPTOR V1"/>
    <property type="match status" value="1"/>
</dbReference>
<accession>A0AA86GHS1</accession>
<sequence>MNCETGASHHSWLKKSRGIIASLRCATTTCFAFVIAVMLALTPSPSAASESVSYCYDELGRLTQVGKTGGPASGKKTTTTYDAADNRSNQTTTTGTIDCTASGGGPPGPSFSINDAMGTEGETLVFTVTKTGSTTSTYSVDYATANGTATGADYTATSGTLTFAPTQMTKTISVVTRTDFKVEPNETFYVNLSNPTNGATISDGQGIGTLFNDDSVCLTCRPAGTGDASEEAPSEEKGK</sequence>
<keyword evidence="7" id="KW-0378">Hydrolase</keyword>
<dbReference type="KEGG" id="sgi:SGRAN_0472"/>
<reference evidence="7 8" key="1">
    <citation type="journal article" date="2016" name="BMC Genomics">
        <title>Genomic analysis of the nitrate-respiring Sphingopyxis granuli (formerly Sphingomonas macrogoltabida) strain TFA.</title>
        <authorList>
            <person name="Garcia-Romero I."/>
            <person name="Perez-Pulido A.J."/>
            <person name="Gonzalez-Flores Y.E."/>
            <person name="Reyes-Ramirez F."/>
            <person name="Santero E."/>
            <person name="Floriano B."/>
        </authorList>
    </citation>
    <scope>NUCLEOTIDE SEQUENCE [LARGE SCALE GENOMIC DNA]</scope>
    <source>
        <strain evidence="7 8">TFA</strain>
    </source>
</reference>
<dbReference type="SMART" id="SM00237">
    <property type="entry name" value="Calx_beta"/>
    <property type="match status" value="1"/>
</dbReference>
<dbReference type="Gene3D" id="2.60.40.2030">
    <property type="match status" value="1"/>
</dbReference>
<evidence type="ECO:0000256" key="1">
    <source>
        <dbReference type="ARBA" id="ARBA00022729"/>
    </source>
</evidence>
<dbReference type="EC" id="3.2.1.4" evidence="7"/>
<evidence type="ECO:0000313" key="8">
    <source>
        <dbReference type="Proteomes" id="UP000058599"/>
    </source>
</evidence>
<dbReference type="GO" id="GO:0004930">
    <property type="term" value="F:G protein-coupled receptor activity"/>
    <property type="evidence" value="ECO:0007669"/>
    <property type="project" value="InterPro"/>
</dbReference>
<evidence type="ECO:0000256" key="2">
    <source>
        <dbReference type="ARBA" id="ARBA00022737"/>
    </source>
</evidence>
<dbReference type="AlphaFoldDB" id="A0AA86GHS1"/>
<evidence type="ECO:0000259" key="6">
    <source>
        <dbReference type="SMART" id="SM00237"/>
    </source>
</evidence>
<dbReference type="Proteomes" id="UP000058599">
    <property type="component" value="Chromosome"/>
</dbReference>
<proteinExistence type="predicted"/>
<evidence type="ECO:0000313" key="7">
    <source>
        <dbReference type="EMBL" id="AMG72868.1"/>
    </source>
</evidence>
<feature type="domain" description="Calx-beta" evidence="6">
    <location>
        <begin position="93"/>
        <end position="193"/>
    </location>
</feature>
<dbReference type="PANTHER" id="PTHR46682">
    <property type="entry name" value="ADHESION G-PROTEIN COUPLED RECEPTOR V1"/>
    <property type="match status" value="1"/>
</dbReference>
<feature type="region of interest" description="Disordered" evidence="4">
    <location>
        <begin position="66"/>
        <end position="112"/>
    </location>
</feature>
<dbReference type="GO" id="GO:0016020">
    <property type="term" value="C:membrane"/>
    <property type="evidence" value="ECO:0007669"/>
    <property type="project" value="InterPro"/>
</dbReference>
<evidence type="ECO:0000256" key="5">
    <source>
        <dbReference type="SAM" id="Phobius"/>
    </source>
</evidence>